<name>A0ABU7TY02_9HYPH</name>
<accession>A0ABU7TY02</accession>
<protein>
    <submittedName>
        <fullName evidence="2">Uncharacterized protein</fullName>
    </submittedName>
</protein>
<sequence length="59" mass="6044">MAGRVTGQSPDGEAGEAPPEAERPVPRPGATGEAEAEERHKAETEIAAGDVADDRADFA</sequence>
<dbReference type="EMBL" id="MLCA01000015">
    <property type="protein sequence ID" value="MEE7494246.1"/>
    <property type="molecule type" value="Genomic_DNA"/>
</dbReference>
<comment type="caution">
    <text evidence="2">The sequence shown here is derived from an EMBL/GenBank/DDBJ whole genome shotgun (WGS) entry which is preliminary data.</text>
</comment>
<feature type="region of interest" description="Disordered" evidence="1">
    <location>
        <begin position="1"/>
        <end position="59"/>
    </location>
</feature>
<dbReference type="Proteomes" id="UP001355206">
    <property type="component" value="Unassembled WGS sequence"/>
</dbReference>
<organism evidence="2 3">
    <name type="scientific">Methylobacterium oryzae</name>
    <dbReference type="NCBI Taxonomy" id="334852"/>
    <lineage>
        <taxon>Bacteria</taxon>
        <taxon>Pseudomonadati</taxon>
        <taxon>Pseudomonadota</taxon>
        <taxon>Alphaproteobacteria</taxon>
        <taxon>Hyphomicrobiales</taxon>
        <taxon>Methylobacteriaceae</taxon>
        <taxon>Methylobacterium</taxon>
    </lineage>
</organism>
<dbReference type="RefSeq" id="WP_331304279.1">
    <property type="nucleotide sequence ID" value="NZ_MLCA01000015.1"/>
</dbReference>
<evidence type="ECO:0000313" key="3">
    <source>
        <dbReference type="Proteomes" id="UP001355206"/>
    </source>
</evidence>
<evidence type="ECO:0000313" key="2">
    <source>
        <dbReference type="EMBL" id="MEE7494246.1"/>
    </source>
</evidence>
<gene>
    <name evidence="2" type="ORF">MOTC310_29040</name>
</gene>
<proteinExistence type="predicted"/>
<evidence type="ECO:0000256" key="1">
    <source>
        <dbReference type="SAM" id="MobiDB-lite"/>
    </source>
</evidence>
<keyword evidence="3" id="KW-1185">Reference proteome</keyword>
<reference evidence="2 3" key="1">
    <citation type="journal article" date="2012" name="Genet. Mol. Biol.">
        <title>Analysis of 16S rRNA and mxaF genes revealing insights into Methylobacterium niche-specific plant association.</title>
        <authorList>
            <person name="Dourado M.N."/>
            <person name="Andreote F.D."/>
            <person name="Dini-Andreote F."/>
            <person name="Conti R."/>
            <person name="Araujo J.M."/>
            <person name="Araujo W.L."/>
        </authorList>
    </citation>
    <scope>NUCLEOTIDE SEQUENCE [LARGE SCALE GENOMIC DNA]</scope>
    <source>
        <strain evidence="2 3">TC3-10</strain>
    </source>
</reference>